<proteinExistence type="predicted"/>
<dbReference type="RefSeq" id="WP_142930097.1">
    <property type="nucleotide sequence ID" value="NZ_ML660116.1"/>
</dbReference>
<protein>
    <submittedName>
        <fullName evidence="1">Uncharacterized protein</fullName>
    </submittedName>
</protein>
<keyword evidence="2" id="KW-1185">Reference proteome</keyword>
<gene>
    <name evidence="1" type="ORF">FKG94_27150</name>
</gene>
<dbReference type="OrthoDB" id="2472181at2"/>
<name>A0A545SNE8_9GAMM</name>
<reference evidence="1 2" key="1">
    <citation type="submission" date="2019-06" db="EMBL/GenBank/DDBJ databases">
        <title>Whole genome sequence for Cellvibrionaceae sp. R142.</title>
        <authorList>
            <person name="Wang G."/>
        </authorList>
    </citation>
    <scope>NUCLEOTIDE SEQUENCE [LARGE SCALE GENOMIC DNA]</scope>
    <source>
        <strain evidence="1 2">R142</strain>
    </source>
</reference>
<sequence>MPLRTMRKINDKANRKRLNNGRFRFNDLISNLGLLPLDSYAGGGFTAKTCFFIPAEESAIPMFFTLAGSAQGVDLALRMPASLATENRAAQALDFVADFVRCSQSGRASQIP</sequence>
<dbReference type="AlphaFoldDB" id="A0A545SNE8"/>
<evidence type="ECO:0000313" key="2">
    <source>
        <dbReference type="Proteomes" id="UP000319732"/>
    </source>
</evidence>
<evidence type="ECO:0000313" key="1">
    <source>
        <dbReference type="EMBL" id="TQV66512.1"/>
    </source>
</evidence>
<comment type="caution">
    <text evidence="1">The sequence shown here is derived from an EMBL/GenBank/DDBJ whole genome shotgun (WGS) entry which is preliminary data.</text>
</comment>
<dbReference type="EMBL" id="VHSG01000041">
    <property type="protein sequence ID" value="TQV66512.1"/>
    <property type="molecule type" value="Genomic_DNA"/>
</dbReference>
<accession>A0A545SNE8</accession>
<dbReference type="Proteomes" id="UP000319732">
    <property type="component" value="Unassembled WGS sequence"/>
</dbReference>
<organism evidence="1 2">
    <name type="scientific">Exilibacterium tricleocarpae</name>
    <dbReference type="NCBI Taxonomy" id="2591008"/>
    <lineage>
        <taxon>Bacteria</taxon>
        <taxon>Pseudomonadati</taxon>
        <taxon>Pseudomonadota</taxon>
        <taxon>Gammaproteobacteria</taxon>
        <taxon>Cellvibrionales</taxon>
        <taxon>Cellvibrionaceae</taxon>
        <taxon>Exilibacterium</taxon>
    </lineage>
</organism>